<evidence type="ECO:0000313" key="3">
    <source>
        <dbReference type="Proteomes" id="UP000238196"/>
    </source>
</evidence>
<dbReference type="Proteomes" id="UP000238196">
    <property type="component" value="Unassembled WGS sequence"/>
</dbReference>
<dbReference type="Gene3D" id="3.40.190.170">
    <property type="entry name" value="Bacterial extracellular solute-binding protein, family 7"/>
    <property type="match status" value="1"/>
</dbReference>
<dbReference type="NCBIfam" id="NF037995">
    <property type="entry name" value="TRAP_S1"/>
    <property type="match status" value="1"/>
</dbReference>
<proteinExistence type="predicted"/>
<evidence type="ECO:0000256" key="1">
    <source>
        <dbReference type="ARBA" id="ARBA00022729"/>
    </source>
</evidence>
<comment type="caution">
    <text evidence="2">The sequence shown here is derived from an EMBL/GenBank/DDBJ whole genome shotgun (WGS) entry which is preliminary data.</text>
</comment>
<keyword evidence="1" id="KW-0732">Signal</keyword>
<dbReference type="PANTHER" id="PTHR33376">
    <property type="match status" value="1"/>
</dbReference>
<dbReference type="AlphaFoldDB" id="A0A2S5KSN7"/>
<dbReference type="EMBL" id="PRLP01000031">
    <property type="protein sequence ID" value="PPC77539.1"/>
    <property type="molecule type" value="Genomic_DNA"/>
</dbReference>
<evidence type="ECO:0000313" key="2">
    <source>
        <dbReference type="EMBL" id="PPC77539.1"/>
    </source>
</evidence>
<protein>
    <submittedName>
        <fullName evidence="2">Transporter</fullName>
    </submittedName>
</protein>
<gene>
    <name evidence="2" type="ORF">C4K68_09750</name>
</gene>
<name>A0A2S5KSN7_9PROT</name>
<dbReference type="GO" id="GO:0055085">
    <property type="term" value="P:transmembrane transport"/>
    <property type="evidence" value="ECO:0007669"/>
    <property type="project" value="InterPro"/>
</dbReference>
<sequence length="343" mass="37958">MKCNTTALDVIVRGIRAAGMAVAATMVVSFGAHAADLRLKFAGTFPVDHEGSKVMREIAKEITDANVGLKVSVFPANQLGSGEELFEDTIRGNIDFSMGFIYANKDPVFEINSMPYLAGNWDEMNSVVRNGDSAFNQIMQEHMGKLGLYMLENNPEGFANVVAMKKPADWDGLGSKDMNIRVWSSNVVNDTMKALGFNTTTIAWADIFPSMQSGIVDGAECCTKQEAYTIFAKSNVGKYYMNYNAFMGISTFYASSKTWEKLNDEQRKVVSTAFRHAADEYFAWNQKNDAEFESKLVEAGYEVLTPSPEKAAALRDKVRETIWPQMAGVVGQDVLDRIKADIK</sequence>
<dbReference type="InterPro" id="IPR018389">
    <property type="entry name" value="DctP_fam"/>
</dbReference>
<organism evidence="2 3">
    <name type="scientific">Proteobacteria bacterium 228</name>
    <dbReference type="NCBI Taxonomy" id="2083153"/>
    <lineage>
        <taxon>Bacteria</taxon>
        <taxon>Pseudomonadati</taxon>
        <taxon>Pseudomonadota</taxon>
    </lineage>
</organism>
<dbReference type="PANTHER" id="PTHR33376:SF5">
    <property type="entry name" value="EXTRACYTOPLASMIC SOLUTE RECEPTOR PROTEIN"/>
    <property type="match status" value="1"/>
</dbReference>
<reference evidence="2 3" key="1">
    <citation type="submission" date="2018-02" db="EMBL/GenBank/DDBJ databases">
        <title>novel marine gammaproteobacteria from coastal saline agro ecosystem.</title>
        <authorList>
            <person name="Krishnan R."/>
            <person name="Ramesh Kumar N."/>
        </authorList>
    </citation>
    <scope>NUCLEOTIDE SEQUENCE [LARGE SCALE GENOMIC DNA]</scope>
    <source>
        <strain evidence="2 3">228</strain>
    </source>
</reference>
<accession>A0A2S5KSN7</accession>
<dbReference type="InterPro" id="IPR038404">
    <property type="entry name" value="TRAP_DctP_sf"/>
</dbReference>
<dbReference type="Pfam" id="PF03480">
    <property type="entry name" value="DctP"/>
    <property type="match status" value="1"/>
</dbReference>
<dbReference type="OrthoDB" id="9803763at2"/>